<keyword evidence="7" id="KW-0963">Cytoplasm</keyword>
<dbReference type="InterPro" id="IPR022676">
    <property type="entry name" value="NMT_N"/>
</dbReference>
<dbReference type="Proteomes" id="UP000054383">
    <property type="component" value="Unassembled WGS sequence"/>
</dbReference>
<evidence type="ECO:0000256" key="6">
    <source>
        <dbReference type="ARBA" id="ARBA00022240"/>
    </source>
</evidence>
<name>A0A0U1LZA0_TALIS</name>
<dbReference type="PANTHER" id="PTHR11377:SF5">
    <property type="entry name" value="GLYCYLPEPTIDE N-TETRADECANOYLTRANSFERASE"/>
    <property type="match status" value="1"/>
</dbReference>
<dbReference type="EMBL" id="CVMT01000004">
    <property type="protein sequence ID" value="CRG88040.1"/>
    <property type="molecule type" value="Genomic_DNA"/>
</dbReference>
<dbReference type="GO" id="GO:0005737">
    <property type="term" value="C:cytoplasm"/>
    <property type="evidence" value="ECO:0007669"/>
    <property type="project" value="UniProtKB-SubCell"/>
</dbReference>
<keyword evidence="9 11" id="KW-0012">Acyltransferase</keyword>
<dbReference type="OrthoDB" id="60315at2759"/>
<dbReference type="EC" id="2.3.1.97" evidence="5 11"/>
<dbReference type="Pfam" id="PF07534">
    <property type="entry name" value="TLD"/>
    <property type="match status" value="1"/>
</dbReference>
<feature type="region of interest" description="Disordered" evidence="13">
    <location>
        <begin position="1025"/>
        <end position="1054"/>
    </location>
</feature>
<protein>
    <recommendedName>
        <fullName evidence="6 11">Glycylpeptide N-tetradecanoyltransferase</fullName>
        <ecNumber evidence="5 11">2.3.1.97</ecNumber>
    </recommendedName>
</protein>
<feature type="domain" description="TLDc" evidence="14">
    <location>
        <begin position="875"/>
        <end position="1106"/>
    </location>
</feature>
<accession>A0A0U1LZA0</accession>
<comment type="catalytic activity">
    <reaction evidence="10 11">
        <text>N-terminal glycyl-[protein] + tetradecanoyl-CoA = N-tetradecanoylglycyl-[protein] + CoA + H(+)</text>
        <dbReference type="Rhea" id="RHEA:15521"/>
        <dbReference type="Rhea" id="RHEA-COMP:12666"/>
        <dbReference type="Rhea" id="RHEA-COMP:12667"/>
        <dbReference type="ChEBI" id="CHEBI:15378"/>
        <dbReference type="ChEBI" id="CHEBI:57287"/>
        <dbReference type="ChEBI" id="CHEBI:57385"/>
        <dbReference type="ChEBI" id="CHEBI:64723"/>
        <dbReference type="ChEBI" id="CHEBI:133050"/>
        <dbReference type="EC" id="2.3.1.97"/>
    </reaction>
</comment>
<keyword evidence="16" id="KW-1185">Reference proteome</keyword>
<comment type="subcellular location">
    <subcellularLocation>
        <location evidence="2">Cytoplasm</location>
    </subcellularLocation>
</comment>
<dbReference type="PROSITE" id="PS00975">
    <property type="entry name" value="NMT_1"/>
    <property type="match status" value="1"/>
</dbReference>
<evidence type="ECO:0000256" key="4">
    <source>
        <dbReference type="ARBA" id="ARBA00011245"/>
    </source>
</evidence>
<dbReference type="GO" id="GO:0004379">
    <property type="term" value="F:glycylpeptide N-tetradecanoyltransferase activity"/>
    <property type="evidence" value="ECO:0007669"/>
    <property type="project" value="UniProtKB-EC"/>
</dbReference>
<keyword evidence="8 11" id="KW-0808">Transferase</keyword>
<proteinExistence type="inferred from homology"/>
<dbReference type="InterPro" id="IPR016181">
    <property type="entry name" value="Acyl_CoA_acyltransferase"/>
</dbReference>
<dbReference type="Gene3D" id="3.40.630.30">
    <property type="match status" value="2"/>
</dbReference>
<dbReference type="InterPro" id="IPR022678">
    <property type="entry name" value="NMT_CS"/>
</dbReference>
<dbReference type="InterPro" id="IPR000903">
    <property type="entry name" value="NMT"/>
</dbReference>
<evidence type="ECO:0000256" key="11">
    <source>
        <dbReference type="RuleBase" id="RU000586"/>
    </source>
</evidence>
<organism evidence="15 16">
    <name type="scientific">Talaromyces islandicus</name>
    <name type="common">Penicillium islandicum</name>
    <dbReference type="NCBI Taxonomy" id="28573"/>
    <lineage>
        <taxon>Eukaryota</taxon>
        <taxon>Fungi</taxon>
        <taxon>Dikarya</taxon>
        <taxon>Ascomycota</taxon>
        <taxon>Pezizomycotina</taxon>
        <taxon>Eurotiomycetes</taxon>
        <taxon>Eurotiomycetidae</taxon>
        <taxon>Eurotiales</taxon>
        <taxon>Trichocomaceae</taxon>
        <taxon>Talaromyces</taxon>
        <taxon>Talaromyces sect. Islandici</taxon>
    </lineage>
</organism>
<dbReference type="FunFam" id="3.40.630.30:FF:000056">
    <property type="entry name" value="Glycylpeptide N-tetradecanoyltransferase"/>
    <property type="match status" value="1"/>
</dbReference>
<feature type="compositionally biased region" description="Acidic residues" evidence="13">
    <location>
        <begin position="698"/>
        <end position="710"/>
    </location>
</feature>
<evidence type="ECO:0000256" key="7">
    <source>
        <dbReference type="ARBA" id="ARBA00022490"/>
    </source>
</evidence>
<sequence length="1183" mass="130996">MADPQDLKGKGPAQDVPDSAENKSSGTNKETTEELGKSGKKTIPSGMVDTLLRMNPALANELAGMPKEKAVEVLSKMDVSDLLTGMSLGNKNQKDMASYKFWQTQPVPRFDDQGDMAEGPIKVINPDEVPKEPSPLIEGFEWVTLDLMDDNEVAELYDLLSNHYVEDDNAMFRFNYSRAFLHWALTSPGWKKEWHVGVRATKSRKLVASICGVPTDVRVRDQKMKVVEINFLCVHKKLRSKRLAPVLIKEITRRSYLQGIYQAIYTVGIVLPKPVTSCRYYHRPLDWLKLYEVGFSPLPAGSTKARQITRNHLPGSTATPGLRRMKERDIDQVYDLLERYLARFHVNPAFTREEIDHWLLHRNDRGEQVVWSFVVEDPHTKKITDFVSFYNLESSVINNPKHKNLRAAYLYYYATETAFAEKEKGLQERLQLLINDALIEAKKAHFDVFNALTLQDNPLFLEQLKFGAGDGQLHYYLFNYRTAPVAGGVNEKNLPDVKKRGGMGVVLLQFCKMGASQSLEGAGAASSPEELSTILAERFATKCFTPLELTHFKDNFYSRALDQGGFRYWNEKILSDFLGIPDGVYTDEKGGGHDRSLDAGPVIFRMVSYLGAFPFQRTLAPSVLTFEAMVKVMVLLTERYDKVLKRGRKDRIKLLFGSLADVGRRDVEDATPQPESSAQGENPEKPQSHAPGFSIDEPANDDYDENDEDDDDNLAMAALESLDAIEVFRHDYRVDRAVYEARISVDTFHRLLMLLLAIAPLKSLGSVTQYTSNLSTEKQAEVRREADSIISGFTSDHVTNGIGYKEFTKTISLALPHLFDPLTPLFEHLLFSKNLDLSRRKRLEQNAIAAQPDEPQDSAEIPAVPVMLPGSFESAILNPSMISHLSFFLPASSDRNLYWSNIYLHPIFSTVAHGESLTSFSHNVLTWQAPSLLLVQGATSDSSGSDENLITFGAYIPHPWKPSSSSSIPTNPNDRSTLPCLFQLQPSHAVSPGNSNPTPLAQKSSVSFSPSTGIAIGCEVATPHKTNFGPGVPSTPSSSSSHKSQAPIPTGAGSLIIDPNLETAQLHVSYVSGAASSGGVFAPAVPPILPPITHIDIYNLEVWGIVEPDPNVSSDDGSGLPHKDAISQQRAAWQFDAREAERRRSVNVKLSGGSESDYQNARALLEMAGIIGDNAQPRSGGSV</sequence>
<comment type="subunit">
    <text evidence="4">Monomer.</text>
</comment>
<evidence type="ECO:0000259" key="14">
    <source>
        <dbReference type="PROSITE" id="PS51886"/>
    </source>
</evidence>
<dbReference type="STRING" id="28573.A0A0U1LZA0"/>
<evidence type="ECO:0000313" key="15">
    <source>
        <dbReference type="EMBL" id="CRG88040.1"/>
    </source>
</evidence>
<dbReference type="PROSITE" id="PS00976">
    <property type="entry name" value="NMT_2"/>
    <property type="match status" value="1"/>
</dbReference>
<dbReference type="SMART" id="SM00584">
    <property type="entry name" value="TLDc"/>
    <property type="match status" value="1"/>
</dbReference>
<feature type="region of interest" description="Disordered" evidence="13">
    <location>
        <begin position="666"/>
        <end position="710"/>
    </location>
</feature>
<gene>
    <name evidence="15" type="ORF">PISL3812_05065</name>
</gene>
<reference evidence="15 16" key="1">
    <citation type="submission" date="2015-04" db="EMBL/GenBank/DDBJ databases">
        <authorList>
            <person name="Syromyatnikov M.Y."/>
            <person name="Popov V.N."/>
        </authorList>
    </citation>
    <scope>NUCLEOTIDE SEQUENCE [LARGE SCALE GENOMIC DNA]</scope>
    <source>
        <strain evidence="15">WF-38-12</strain>
    </source>
</reference>
<evidence type="ECO:0000256" key="9">
    <source>
        <dbReference type="ARBA" id="ARBA00023315"/>
    </source>
</evidence>
<evidence type="ECO:0000256" key="13">
    <source>
        <dbReference type="SAM" id="MobiDB-lite"/>
    </source>
</evidence>
<comment type="similarity">
    <text evidence="3 12">Belongs to the NMT family.</text>
</comment>
<dbReference type="InterPro" id="IPR006571">
    <property type="entry name" value="TLDc_dom"/>
</dbReference>
<evidence type="ECO:0000256" key="10">
    <source>
        <dbReference type="ARBA" id="ARBA00048276"/>
    </source>
</evidence>
<dbReference type="InterPro" id="IPR022677">
    <property type="entry name" value="NMT_C"/>
</dbReference>
<evidence type="ECO:0000256" key="5">
    <source>
        <dbReference type="ARBA" id="ARBA00012923"/>
    </source>
</evidence>
<comment type="function">
    <text evidence="1 11">Adds a myristoyl group to the N-terminal glycine residue of certain cellular proteins.</text>
</comment>
<evidence type="ECO:0000256" key="3">
    <source>
        <dbReference type="ARBA" id="ARBA00009469"/>
    </source>
</evidence>
<feature type="region of interest" description="Disordered" evidence="13">
    <location>
        <begin position="1"/>
        <end position="48"/>
    </location>
</feature>
<feature type="compositionally biased region" description="Low complexity" evidence="13">
    <location>
        <begin position="1030"/>
        <end position="1049"/>
    </location>
</feature>
<dbReference type="SUPFAM" id="SSF55729">
    <property type="entry name" value="Acyl-CoA N-acyltransferases (Nat)"/>
    <property type="match status" value="2"/>
</dbReference>
<evidence type="ECO:0000256" key="1">
    <source>
        <dbReference type="ARBA" id="ARBA00003900"/>
    </source>
</evidence>
<dbReference type="FunFam" id="3.40.630.30:FF:000042">
    <property type="entry name" value="Glycylpeptide N-tetradecanoyltransferase"/>
    <property type="match status" value="1"/>
</dbReference>
<dbReference type="Pfam" id="PF02799">
    <property type="entry name" value="NMT_C"/>
    <property type="match status" value="1"/>
</dbReference>
<dbReference type="Pfam" id="PF01233">
    <property type="entry name" value="NMT"/>
    <property type="match status" value="1"/>
</dbReference>
<evidence type="ECO:0000313" key="16">
    <source>
        <dbReference type="Proteomes" id="UP000054383"/>
    </source>
</evidence>
<evidence type="ECO:0000256" key="8">
    <source>
        <dbReference type="ARBA" id="ARBA00022679"/>
    </source>
</evidence>
<evidence type="ECO:0000256" key="12">
    <source>
        <dbReference type="RuleBase" id="RU004178"/>
    </source>
</evidence>
<evidence type="ECO:0000256" key="2">
    <source>
        <dbReference type="ARBA" id="ARBA00004496"/>
    </source>
</evidence>
<dbReference type="AlphaFoldDB" id="A0A0U1LZA0"/>
<dbReference type="PROSITE" id="PS51886">
    <property type="entry name" value="TLDC"/>
    <property type="match status" value="1"/>
</dbReference>
<dbReference type="PANTHER" id="PTHR11377">
    <property type="entry name" value="N-MYRISTOYL TRANSFERASE"/>
    <property type="match status" value="1"/>
</dbReference>